<organism evidence="2 3">
    <name type="scientific">Calidithermus terrae</name>
    <dbReference type="NCBI Taxonomy" id="1408545"/>
    <lineage>
        <taxon>Bacteria</taxon>
        <taxon>Thermotogati</taxon>
        <taxon>Deinococcota</taxon>
        <taxon>Deinococci</taxon>
        <taxon>Thermales</taxon>
        <taxon>Thermaceae</taxon>
        <taxon>Calidithermus</taxon>
    </lineage>
</organism>
<reference evidence="2 3" key="1">
    <citation type="submission" date="2018-08" db="EMBL/GenBank/DDBJ databases">
        <title>Meiothermus terrae DSM 26712 genome sequencing project.</title>
        <authorList>
            <person name="Da Costa M.S."/>
            <person name="Albuquerque L."/>
            <person name="Raposo P."/>
            <person name="Froufe H.J.C."/>
            <person name="Barroso C.S."/>
            <person name="Egas C."/>
        </authorList>
    </citation>
    <scope>NUCLEOTIDE SEQUENCE [LARGE SCALE GENOMIC DNA]</scope>
    <source>
        <strain evidence="2 3">DSM 26712</strain>
    </source>
</reference>
<dbReference type="RefSeq" id="WP_119316888.1">
    <property type="nucleotide sequence ID" value="NZ_QXDL01000431.1"/>
</dbReference>
<dbReference type="Proteomes" id="UP000265715">
    <property type="component" value="Unassembled WGS sequence"/>
</dbReference>
<comment type="caution">
    <text evidence="2">The sequence shown here is derived from an EMBL/GenBank/DDBJ whole genome shotgun (WGS) entry which is preliminary data.</text>
</comment>
<dbReference type="AlphaFoldDB" id="A0A399DWH4"/>
<protein>
    <submittedName>
        <fullName evidence="2">Uncharacterized protein</fullName>
    </submittedName>
</protein>
<proteinExistence type="predicted"/>
<dbReference type="EMBL" id="QXDL01000431">
    <property type="protein sequence ID" value="RIH74260.1"/>
    <property type="molecule type" value="Genomic_DNA"/>
</dbReference>
<gene>
    <name evidence="2" type="ORF">Mterra_04099</name>
</gene>
<name>A0A399DWH4_9DEIN</name>
<evidence type="ECO:0000256" key="1">
    <source>
        <dbReference type="SAM" id="SignalP"/>
    </source>
</evidence>
<dbReference type="OrthoDB" id="27069at2"/>
<sequence>MKRLVSLLLLLAPALAQYSDAEVLARCQEVFARMRPVGLYFEPVGAARPQGWLIRVLLGGGAPGTLQPLSRLTLDNRLALIPVGLEDLAQPIERPAATALRLLNQGRKRMEQIGQRLQLANWIVPEAQAYRCFLLVDGRVVGFLRLDRRLEPLPEPRWLADYRRSPYRWPREETQANP</sequence>
<evidence type="ECO:0000313" key="3">
    <source>
        <dbReference type="Proteomes" id="UP000265715"/>
    </source>
</evidence>
<accession>A0A399DWH4</accession>
<keyword evidence="3" id="KW-1185">Reference proteome</keyword>
<feature type="chain" id="PRO_5017223861" evidence="1">
    <location>
        <begin position="22"/>
        <end position="178"/>
    </location>
</feature>
<keyword evidence="1" id="KW-0732">Signal</keyword>
<evidence type="ECO:0000313" key="2">
    <source>
        <dbReference type="EMBL" id="RIH74260.1"/>
    </source>
</evidence>
<feature type="signal peptide" evidence="1">
    <location>
        <begin position="1"/>
        <end position="21"/>
    </location>
</feature>